<evidence type="ECO:0000256" key="1">
    <source>
        <dbReference type="SAM" id="Phobius"/>
    </source>
</evidence>
<evidence type="ECO:0008006" key="4">
    <source>
        <dbReference type="Google" id="ProtNLM"/>
    </source>
</evidence>
<reference evidence="2 3" key="1">
    <citation type="submission" date="2018-09" db="EMBL/GenBank/DDBJ databases">
        <title>Paenibacillus aracenensis nov. sp. isolated from a cave in southern Spain.</title>
        <authorList>
            <person name="Jurado V."/>
            <person name="Gutierrez-Patricio S."/>
            <person name="Gonzalez-Pimentel J.L."/>
            <person name="Miller A.Z."/>
            <person name="Laiz L."/>
            <person name="Saiz-Jimenez C."/>
        </authorList>
    </citation>
    <scope>NUCLEOTIDE SEQUENCE [LARGE SCALE GENOMIC DNA]</scope>
    <source>
        <strain evidence="2 3">JCM 19203</strain>
    </source>
</reference>
<dbReference type="RefSeq" id="WP_120113843.1">
    <property type="nucleotide sequence ID" value="NZ_QXQB01000006.1"/>
</dbReference>
<keyword evidence="1" id="KW-1133">Transmembrane helix</keyword>
<keyword evidence="3" id="KW-1185">Reference proteome</keyword>
<sequence>MFIEEKLRMAYRRKSRALTAPAEPSDEVMAAFREMASNAKRKRHDGGKTSHRSTVFWLAAILLLSGFAYGGGKLLFQNQLGLWSLKLFSGGDDMVLDEAVSEEIWSSLQDVKKELRPGEAAMVYFAALAESSHPLYRNYPLFGIKEPLWLHESYAQVVNRMRKEGLHAAVPQALPEQYVFNDAFRGEPLSANAGLEGFNIMQELKDEIAASGKRVAWKRMKELEPPASILYTLAYVNEEGDTLLVTVEALEERRTDQRWVVPGSTQVEELNLGGNLASYTSGEDVPFSASRYYQEVSWSVAASGQGDKQYIYRVGSESRKVGKEGLIRLAEGFTEQPSSLRHAA</sequence>
<keyword evidence="1" id="KW-0812">Transmembrane</keyword>
<dbReference type="EMBL" id="QXQB01000006">
    <property type="protein sequence ID" value="RJX37289.1"/>
    <property type="molecule type" value="Genomic_DNA"/>
</dbReference>
<dbReference type="AlphaFoldDB" id="A0A3A6PGQ3"/>
<proteinExistence type="predicted"/>
<dbReference type="OrthoDB" id="2471945at2"/>
<accession>A0A3A6PGQ3</accession>
<comment type="caution">
    <text evidence="2">The sequence shown here is derived from an EMBL/GenBank/DDBJ whole genome shotgun (WGS) entry which is preliminary data.</text>
</comment>
<protein>
    <recommendedName>
        <fullName evidence="4">DUF4367 domain-containing protein</fullName>
    </recommendedName>
</protein>
<keyword evidence="1" id="KW-0472">Membrane</keyword>
<gene>
    <name evidence="2" type="ORF">D3P09_23325</name>
</gene>
<dbReference type="Proteomes" id="UP000267798">
    <property type="component" value="Unassembled WGS sequence"/>
</dbReference>
<organism evidence="2 3">
    <name type="scientific">Paenibacillus pinisoli</name>
    <dbReference type="NCBI Taxonomy" id="1276110"/>
    <lineage>
        <taxon>Bacteria</taxon>
        <taxon>Bacillati</taxon>
        <taxon>Bacillota</taxon>
        <taxon>Bacilli</taxon>
        <taxon>Bacillales</taxon>
        <taxon>Paenibacillaceae</taxon>
        <taxon>Paenibacillus</taxon>
    </lineage>
</organism>
<feature type="transmembrane region" description="Helical" evidence="1">
    <location>
        <begin position="55"/>
        <end position="76"/>
    </location>
</feature>
<evidence type="ECO:0000313" key="2">
    <source>
        <dbReference type="EMBL" id="RJX37289.1"/>
    </source>
</evidence>
<name>A0A3A6PGQ3_9BACL</name>
<evidence type="ECO:0000313" key="3">
    <source>
        <dbReference type="Proteomes" id="UP000267798"/>
    </source>
</evidence>